<protein>
    <submittedName>
        <fullName evidence="1">Uncharacterized protein</fullName>
    </submittedName>
</protein>
<reference evidence="1" key="1">
    <citation type="submission" date="2022-07" db="EMBL/GenBank/DDBJ databases">
        <title>Phylogenomic reconstructions and comparative analyses of Kickxellomycotina fungi.</title>
        <authorList>
            <person name="Reynolds N.K."/>
            <person name="Stajich J.E."/>
            <person name="Barry K."/>
            <person name="Grigoriev I.V."/>
            <person name="Crous P."/>
            <person name="Smith M.E."/>
        </authorList>
    </citation>
    <scope>NUCLEOTIDE SEQUENCE</scope>
    <source>
        <strain evidence="1">CBS 190363</strain>
    </source>
</reference>
<dbReference type="Proteomes" id="UP001139981">
    <property type="component" value="Unassembled WGS sequence"/>
</dbReference>
<comment type="caution">
    <text evidence="1">The sequence shown here is derived from an EMBL/GenBank/DDBJ whole genome shotgun (WGS) entry which is preliminary data.</text>
</comment>
<organism evidence="1 2">
    <name type="scientific">Coemansia aciculifera</name>
    <dbReference type="NCBI Taxonomy" id="417176"/>
    <lineage>
        <taxon>Eukaryota</taxon>
        <taxon>Fungi</taxon>
        <taxon>Fungi incertae sedis</taxon>
        <taxon>Zoopagomycota</taxon>
        <taxon>Kickxellomycotina</taxon>
        <taxon>Kickxellomycetes</taxon>
        <taxon>Kickxellales</taxon>
        <taxon>Kickxellaceae</taxon>
        <taxon>Coemansia</taxon>
    </lineage>
</organism>
<evidence type="ECO:0000313" key="1">
    <source>
        <dbReference type="EMBL" id="KAJ2889517.1"/>
    </source>
</evidence>
<accession>A0ACC1LY73</accession>
<dbReference type="EMBL" id="JANBVB010001795">
    <property type="protein sequence ID" value="KAJ2889517.1"/>
    <property type="molecule type" value="Genomic_DNA"/>
</dbReference>
<name>A0ACC1LY73_9FUNG</name>
<sequence>MLGAKRSAGSVRSAAANQLPSSQRGLPSVATSAASGRVNSRIAVFADPDGTASTAPSSGSGSSAPWLDIGSDLGRRKENIRDASTWRGQTLEQRRVPPPHPQPQTAAAAERLEVYCDNNPDAVPVGSEGAGSVLSAKPAAGVASFSSSSSLLQSFDNSSAKVRGKQPTVSKPRVERMVMPDSILFPAGDGIPQCAEEARAQLLRYRFDYESSQIAATRRMAAGMSGSPTINTRAAEQGMLNLWNDDNSDSDSESLLGENASNKDRRHDGSGGGALNDSDYQFTMGPVVPNIIPEELAMRPPVIPTSARVVRQQEPGAYGVAGGEDDMPTVVLNSIRTAKRQQMRMTEAGGSGLRGGPTPLAMRMQATRQPHDLMLRSIGEENE</sequence>
<keyword evidence="2" id="KW-1185">Reference proteome</keyword>
<evidence type="ECO:0000313" key="2">
    <source>
        <dbReference type="Proteomes" id="UP001139981"/>
    </source>
</evidence>
<gene>
    <name evidence="1" type="ORF">IWW38_004659</name>
</gene>
<proteinExistence type="predicted"/>
<feature type="non-terminal residue" evidence="1">
    <location>
        <position position="383"/>
    </location>
</feature>